<dbReference type="CDD" id="cd06225">
    <property type="entry name" value="HAMP"/>
    <property type="match status" value="1"/>
</dbReference>
<dbReference type="InterPro" id="IPR050351">
    <property type="entry name" value="BphY/WalK/GraS-like"/>
</dbReference>
<dbReference type="RefSeq" id="WP_011459501.1">
    <property type="nucleotide sequence ID" value="NZ_JAYFNZ010000003.1"/>
</dbReference>
<dbReference type="InterPro" id="IPR003661">
    <property type="entry name" value="HisK_dim/P_dom"/>
</dbReference>
<keyword evidence="5 13" id="KW-0808">Transferase</keyword>
<dbReference type="Gene3D" id="3.30.565.10">
    <property type="entry name" value="Histidine kinase-like ATPase, C-terminal domain"/>
    <property type="match status" value="1"/>
</dbReference>
<dbReference type="GO" id="GO:0016036">
    <property type="term" value="P:cellular response to phosphate starvation"/>
    <property type="evidence" value="ECO:0007669"/>
    <property type="project" value="TreeGrafter"/>
</dbReference>
<dbReference type="InterPro" id="IPR004358">
    <property type="entry name" value="Sig_transdc_His_kin-like_C"/>
</dbReference>
<dbReference type="PROSITE" id="PS50109">
    <property type="entry name" value="HIS_KIN"/>
    <property type="match status" value="1"/>
</dbReference>
<dbReference type="InterPro" id="IPR003660">
    <property type="entry name" value="HAMP_dom"/>
</dbReference>
<dbReference type="InterPro" id="IPR003594">
    <property type="entry name" value="HATPase_dom"/>
</dbReference>
<protein>
    <recommendedName>
        <fullName evidence="3">histidine kinase</fullName>
        <ecNumber evidence="3">2.7.13.3</ecNumber>
    </recommendedName>
</protein>
<comment type="subcellular location">
    <subcellularLocation>
        <location evidence="2">Membrane</location>
    </subcellularLocation>
</comment>
<keyword evidence="6 13" id="KW-0418">Kinase</keyword>
<dbReference type="PATRIC" id="fig|49338.4.peg.1203"/>
<dbReference type="PANTHER" id="PTHR45453">
    <property type="entry name" value="PHOSPHATE REGULON SENSOR PROTEIN PHOR"/>
    <property type="match status" value="1"/>
</dbReference>
<evidence type="ECO:0000256" key="1">
    <source>
        <dbReference type="ARBA" id="ARBA00000085"/>
    </source>
</evidence>
<dbReference type="Gene3D" id="6.10.340.10">
    <property type="match status" value="1"/>
</dbReference>
<keyword evidence="9" id="KW-0175">Coiled coil</keyword>
<keyword evidence="8 10" id="KW-0472">Membrane</keyword>
<evidence type="ECO:0000256" key="9">
    <source>
        <dbReference type="SAM" id="Coils"/>
    </source>
</evidence>
<dbReference type="Pfam" id="PF00512">
    <property type="entry name" value="HisKA"/>
    <property type="match status" value="1"/>
</dbReference>
<sequence>MKQQKKSITFKLFIITSLFFIFFTSLTMLLQTVFIENFYLSKKTKDFEANFQQFSSAYSQLAENSTDSSALLSEFQDKNNASTAVINLSGSTLRIFEDKRQLLLKIAKRPASGAGLMSEITDDIITYNMDSKMKMLISGIQQWTSDPLAVATVLDEGKHLVYHSGIKIDGQNSLVGIAPIVSGGKVTGVLTAAASLQPIGEAAAVIRQFYVYFYLIALVLIFALSFIYSKIIAKPLVTLNKTAIKLAEMDFSAKCPLNSQDELGSLSTTLNFLSDKLDSSISELKAANEKLKEDIEREKKLDLMKNEFIAGVSHELKTPISLISSYAEGIKDNITHGAKREYYAHIIMDESKKMASLVEDMLDLSQLESGSFKLKVEDFSLTGLLNSISERYAGDLRRKGKNLDLSIPAYDLEVSADMFRIEQVLTNLIDNGIKYSLEGGIIKIKAHDQGDTVTIEVENPGEPIPEAELPHIWSKFYRIEKSRNKELGGTGLGLSIVREILDRHGSAYGAENTVSGVKFFFTLAKIKGPAEGWAGR</sequence>
<dbReference type="SUPFAM" id="SSF47384">
    <property type="entry name" value="Homodimeric domain of signal transducing histidine kinase"/>
    <property type="match status" value="1"/>
</dbReference>
<evidence type="ECO:0000256" key="4">
    <source>
        <dbReference type="ARBA" id="ARBA00022553"/>
    </source>
</evidence>
<dbReference type="GO" id="GO:0004721">
    <property type="term" value="F:phosphoprotein phosphatase activity"/>
    <property type="evidence" value="ECO:0007669"/>
    <property type="project" value="TreeGrafter"/>
</dbReference>
<dbReference type="FunFam" id="3.30.565.10:FF:000006">
    <property type="entry name" value="Sensor histidine kinase WalK"/>
    <property type="match status" value="1"/>
</dbReference>
<evidence type="ECO:0000256" key="2">
    <source>
        <dbReference type="ARBA" id="ARBA00004370"/>
    </source>
</evidence>
<feature type="transmembrane region" description="Helical" evidence="10">
    <location>
        <begin position="209"/>
        <end position="228"/>
    </location>
</feature>
<evidence type="ECO:0000256" key="7">
    <source>
        <dbReference type="ARBA" id="ARBA00023012"/>
    </source>
</evidence>
<gene>
    <name evidence="13" type="ORF">DPCES_1112</name>
</gene>
<evidence type="ECO:0000259" key="11">
    <source>
        <dbReference type="PROSITE" id="PS50109"/>
    </source>
</evidence>
<dbReference type="GO" id="GO:0005886">
    <property type="term" value="C:plasma membrane"/>
    <property type="evidence" value="ECO:0007669"/>
    <property type="project" value="TreeGrafter"/>
</dbReference>
<dbReference type="InterPro" id="IPR005467">
    <property type="entry name" value="His_kinase_dom"/>
</dbReference>
<dbReference type="SMART" id="SM00304">
    <property type="entry name" value="HAMP"/>
    <property type="match status" value="1"/>
</dbReference>
<dbReference type="Gene3D" id="1.10.287.130">
    <property type="match status" value="1"/>
</dbReference>
<dbReference type="Pfam" id="PF02518">
    <property type="entry name" value="HATPase_c"/>
    <property type="match status" value="1"/>
</dbReference>
<dbReference type="EMBL" id="LK996017">
    <property type="protein sequence ID" value="CDX00999.1"/>
    <property type="molecule type" value="Genomic_DNA"/>
</dbReference>
<name>A0A098AWJ1_DESHA</name>
<keyword evidence="10" id="KW-1133">Transmembrane helix</keyword>
<feature type="domain" description="Histidine kinase" evidence="11">
    <location>
        <begin position="311"/>
        <end position="527"/>
    </location>
</feature>
<keyword evidence="7" id="KW-0902">Two-component regulatory system</keyword>
<keyword evidence="10" id="KW-0812">Transmembrane</keyword>
<dbReference type="CDD" id="cd00082">
    <property type="entry name" value="HisKA"/>
    <property type="match status" value="1"/>
</dbReference>
<evidence type="ECO:0000256" key="6">
    <source>
        <dbReference type="ARBA" id="ARBA00022777"/>
    </source>
</evidence>
<evidence type="ECO:0000313" key="13">
    <source>
        <dbReference type="EMBL" id="CDX00999.1"/>
    </source>
</evidence>
<dbReference type="FunFam" id="1.10.287.130:FF:000001">
    <property type="entry name" value="Two-component sensor histidine kinase"/>
    <property type="match status" value="1"/>
</dbReference>
<dbReference type="InterPro" id="IPR036890">
    <property type="entry name" value="HATPase_C_sf"/>
</dbReference>
<evidence type="ECO:0000256" key="8">
    <source>
        <dbReference type="ARBA" id="ARBA00023136"/>
    </source>
</evidence>
<dbReference type="InterPro" id="IPR036097">
    <property type="entry name" value="HisK_dim/P_sf"/>
</dbReference>
<dbReference type="SUPFAM" id="SSF158472">
    <property type="entry name" value="HAMP domain-like"/>
    <property type="match status" value="1"/>
</dbReference>
<dbReference type="PANTHER" id="PTHR45453:SF3">
    <property type="entry name" value="HISTIDINE KINASE"/>
    <property type="match status" value="1"/>
</dbReference>
<evidence type="ECO:0000259" key="12">
    <source>
        <dbReference type="PROSITE" id="PS50885"/>
    </source>
</evidence>
<feature type="coiled-coil region" evidence="9">
    <location>
        <begin position="270"/>
        <end position="301"/>
    </location>
</feature>
<dbReference type="SUPFAM" id="SSF55874">
    <property type="entry name" value="ATPase domain of HSP90 chaperone/DNA topoisomerase II/histidine kinase"/>
    <property type="match status" value="1"/>
</dbReference>
<evidence type="ECO:0000256" key="3">
    <source>
        <dbReference type="ARBA" id="ARBA00012438"/>
    </source>
</evidence>
<comment type="catalytic activity">
    <reaction evidence="1">
        <text>ATP + protein L-histidine = ADP + protein N-phospho-L-histidine.</text>
        <dbReference type="EC" id="2.7.13.3"/>
    </reaction>
</comment>
<dbReference type="PROSITE" id="PS50885">
    <property type="entry name" value="HAMP"/>
    <property type="match status" value="1"/>
</dbReference>
<dbReference type="GO" id="GO:0000155">
    <property type="term" value="F:phosphorelay sensor kinase activity"/>
    <property type="evidence" value="ECO:0007669"/>
    <property type="project" value="InterPro"/>
</dbReference>
<dbReference type="AlphaFoldDB" id="A0A098AWJ1"/>
<evidence type="ECO:0000256" key="10">
    <source>
        <dbReference type="SAM" id="Phobius"/>
    </source>
</evidence>
<evidence type="ECO:0000256" key="5">
    <source>
        <dbReference type="ARBA" id="ARBA00022679"/>
    </source>
</evidence>
<feature type="transmembrane region" description="Helical" evidence="10">
    <location>
        <begin position="12"/>
        <end position="34"/>
    </location>
</feature>
<dbReference type="SMART" id="SM00388">
    <property type="entry name" value="HisKA"/>
    <property type="match status" value="1"/>
</dbReference>
<dbReference type="EC" id="2.7.13.3" evidence="3"/>
<accession>A0A098AWJ1</accession>
<reference evidence="13" key="1">
    <citation type="submission" date="2014-07" db="EMBL/GenBank/DDBJ databases">
        <authorList>
            <person name="Hornung V.Bastian."/>
        </authorList>
    </citation>
    <scope>NUCLEOTIDE SEQUENCE</scope>
    <source>
        <strain evidence="13">PCE-S</strain>
    </source>
</reference>
<keyword evidence="4" id="KW-0597">Phosphoprotein</keyword>
<dbReference type="PRINTS" id="PR00344">
    <property type="entry name" value="BCTRLSENSOR"/>
</dbReference>
<feature type="domain" description="HAMP" evidence="12">
    <location>
        <begin position="230"/>
        <end position="282"/>
    </location>
</feature>
<proteinExistence type="predicted"/>
<organism evidence="13">
    <name type="scientific">Desulfitobacterium hafniense</name>
    <name type="common">Desulfitobacterium frappieri</name>
    <dbReference type="NCBI Taxonomy" id="49338"/>
    <lineage>
        <taxon>Bacteria</taxon>
        <taxon>Bacillati</taxon>
        <taxon>Bacillota</taxon>
        <taxon>Clostridia</taxon>
        <taxon>Eubacteriales</taxon>
        <taxon>Desulfitobacteriaceae</taxon>
        <taxon>Desulfitobacterium</taxon>
    </lineage>
</organism>
<dbReference type="SMART" id="SM00387">
    <property type="entry name" value="HATPase_c"/>
    <property type="match status" value="1"/>
</dbReference>